<accession>A0A9D4K7Z5</accession>
<sequence length="117" mass="12772">MGFVKRKGTKATKFLPTDFQSIQEGFLAKVNKVVNEENVPDSLFINWDQTGCHMVPGGEWTMEEKGTAQVSITGLDDKRQITVLLAVTKSGCLLPPQVIYAGKTERCLPKGVCSPDG</sequence>
<gene>
    <name evidence="1" type="ORF">DPMN_107971</name>
</gene>
<organism evidence="1 2">
    <name type="scientific">Dreissena polymorpha</name>
    <name type="common">Zebra mussel</name>
    <name type="synonym">Mytilus polymorpha</name>
    <dbReference type="NCBI Taxonomy" id="45954"/>
    <lineage>
        <taxon>Eukaryota</taxon>
        <taxon>Metazoa</taxon>
        <taxon>Spiralia</taxon>
        <taxon>Lophotrochozoa</taxon>
        <taxon>Mollusca</taxon>
        <taxon>Bivalvia</taxon>
        <taxon>Autobranchia</taxon>
        <taxon>Heteroconchia</taxon>
        <taxon>Euheterodonta</taxon>
        <taxon>Imparidentia</taxon>
        <taxon>Neoheterodontei</taxon>
        <taxon>Myida</taxon>
        <taxon>Dreissenoidea</taxon>
        <taxon>Dreissenidae</taxon>
        <taxon>Dreissena</taxon>
    </lineage>
</organism>
<dbReference type="EMBL" id="JAIWYP010000004">
    <property type="protein sequence ID" value="KAH3834639.1"/>
    <property type="molecule type" value="Genomic_DNA"/>
</dbReference>
<evidence type="ECO:0000313" key="2">
    <source>
        <dbReference type="Proteomes" id="UP000828390"/>
    </source>
</evidence>
<name>A0A9D4K7Z5_DREPO</name>
<comment type="caution">
    <text evidence="1">The sequence shown here is derived from an EMBL/GenBank/DDBJ whole genome shotgun (WGS) entry which is preliminary data.</text>
</comment>
<proteinExistence type="predicted"/>
<reference evidence="1" key="1">
    <citation type="journal article" date="2019" name="bioRxiv">
        <title>The Genome of the Zebra Mussel, Dreissena polymorpha: A Resource for Invasive Species Research.</title>
        <authorList>
            <person name="McCartney M.A."/>
            <person name="Auch B."/>
            <person name="Kono T."/>
            <person name="Mallez S."/>
            <person name="Zhang Y."/>
            <person name="Obille A."/>
            <person name="Becker A."/>
            <person name="Abrahante J.E."/>
            <person name="Garbe J."/>
            <person name="Badalamenti J.P."/>
            <person name="Herman A."/>
            <person name="Mangelson H."/>
            <person name="Liachko I."/>
            <person name="Sullivan S."/>
            <person name="Sone E.D."/>
            <person name="Koren S."/>
            <person name="Silverstein K.A.T."/>
            <person name="Beckman K.B."/>
            <person name="Gohl D.M."/>
        </authorList>
    </citation>
    <scope>NUCLEOTIDE SEQUENCE</scope>
    <source>
        <strain evidence="1">Duluth1</strain>
        <tissue evidence="1">Whole animal</tissue>
    </source>
</reference>
<keyword evidence="2" id="KW-1185">Reference proteome</keyword>
<dbReference type="AlphaFoldDB" id="A0A9D4K7Z5"/>
<protein>
    <submittedName>
        <fullName evidence="1">Uncharacterized protein</fullName>
    </submittedName>
</protein>
<evidence type="ECO:0000313" key="1">
    <source>
        <dbReference type="EMBL" id="KAH3834639.1"/>
    </source>
</evidence>
<dbReference type="Proteomes" id="UP000828390">
    <property type="component" value="Unassembled WGS sequence"/>
</dbReference>
<reference evidence="1" key="2">
    <citation type="submission" date="2020-11" db="EMBL/GenBank/DDBJ databases">
        <authorList>
            <person name="McCartney M.A."/>
            <person name="Auch B."/>
            <person name="Kono T."/>
            <person name="Mallez S."/>
            <person name="Becker A."/>
            <person name="Gohl D.M."/>
            <person name="Silverstein K.A.T."/>
            <person name="Koren S."/>
            <person name="Bechman K.B."/>
            <person name="Herman A."/>
            <person name="Abrahante J.E."/>
            <person name="Garbe J."/>
        </authorList>
    </citation>
    <scope>NUCLEOTIDE SEQUENCE</scope>
    <source>
        <strain evidence="1">Duluth1</strain>
        <tissue evidence="1">Whole animal</tissue>
    </source>
</reference>